<comment type="caution">
    <text evidence="2">The sequence shown here is derived from an EMBL/GenBank/DDBJ whole genome shotgun (WGS) entry which is preliminary data.</text>
</comment>
<accession>A0A5N6KPS4</accession>
<protein>
    <submittedName>
        <fullName evidence="2">Uncharacterized protein</fullName>
    </submittedName>
</protein>
<sequence length="246" mass="26330">METKAYVFPPRFALGLGNGSFNAFDLLGRKPGDGAFVLGTCESWAHWTLGVGWGAHGWGASMCCGSHCRGARGKDEGACLEVGDEVADTPQLGKIRAASNCGERTAKQWCGGRVFVQCETALGGQCGGGASARWDAGRAGWPQVGPSSPLAWCQNRAAGDTTFDGHKISSPLRGLTKSVHRRNRTVLSSVPQKQTVELQPHTGPQTMVRLQQTPRKGRGQITNPALKEARAPRLDCFPTRRQQSLC</sequence>
<proteinExistence type="predicted"/>
<dbReference type="AlphaFoldDB" id="A0A5N6KPS4"/>
<reference evidence="2 3" key="1">
    <citation type="submission" date="2019-06" db="EMBL/GenBank/DDBJ databases">
        <title>A chromosomal-level reference genome of Carpinus fangiana (Coryloideae, Betulaceae).</title>
        <authorList>
            <person name="Yang X."/>
            <person name="Wang Z."/>
            <person name="Zhang L."/>
            <person name="Hao G."/>
            <person name="Liu J."/>
            <person name="Yang Y."/>
        </authorList>
    </citation>
    <scope>NUCLEOTIDE SEQUENCE [LARGE SCALE GENOMIC DNA]</scope>
    <source>
        <strain evidence="2">Cfa_2016G</strain>
        <tissue evidence="2">Leaf</tissue>
    </source>
</reference>
<gene>
    <name evidence="2" type="ORF">FH972_021393</name>
</gene>
<feature type="region of interest" description="Disordered" evidence="1">
    <location>
        <begin position="213"/>
        <end position="232"/>
    </location>
</feature>
<dbReference type="EMBL" id="VIBQ01000009">
    <property type="protein sequence ID" value="KAB8337089.1"/>
    <property type="molecule type" value="Genomic_DNA"/>
</dbReference>
<organism evidence="2 3">
    <name type="scientific">Carpinus fangiana</name>
    <dbReference type="NCBI Taxonomy" id="176857"/>
    <lineage>
        <taxon>Eukaryota</taxon>
        <taxon>Viridiplantae</taxon>
        <taxon>Streptophyta</taxon>
        <taxon>Embryophyta</taxon>
        <taxon>Tracheophyta</taxon>
        <taxon>Spermatophyta</taxon>
        <taxon>Magnoliopsida</taxon>
        <taxon>eudicotyledons</taxon>
        <taxon>Gunneridae</taxon>
        <taxon>Pentapetalae</taxon>
        <taxon>rosids</taxon>
        <taxon>fabids</taxon>
        <taxon>Fagales</taxon>
        <taxon>Betulaceae</taxon>
        <taxon>Carpinus</taxon>
    </lineage>
</organism>
<name>A0A5N6KPS4_9ROSI</name>
<evidence type="ECO:0000313" key="3">
    <source>
        <dbReference type="Proteomes" id="UP000327013"/>
    </source>
</evidence>
<evidence type="ECO:0000313" key="2">
    <source>
        <dbReference type="EMBL" id="KAB8337089.1"/>
    </source>
</evidence>
<dbReference type="Proteomes" id="UP000327013">
    <property type="component" value="Unassembled WGS sequence"/>
</dbReference>
<keyword evidence="3" id="KW-1185">Reference proteome</keyword>
<evidence type="ECO:0000256" key="1">
    <source>
        <dbReference type="SAM" id="MobiDB-lite"/>
    </source>
</evidence>